<dbReference type="Proteomes" id="UP000257045">
    <property type="component" value="Unassembled WGS sequence"/>
</dbReference>
<dbReference type="InterPro" id="IPR042184">
    <property type="entry name" value="YqeY/Aim41_N"/>
</dbReference>
<gene>
    <name evidence="1" type="ORF">CQA58_06565</name>
</gene>
<comment type="caution">
    <text evidence="1">The sequence shown here is derived from an EMBL/GenBank/DDBJ whole genome shotgun (WGS) entry which is preliminary data.</text>
</comment>
<organism evidence="1 2">
    <name type="scientific">Helicobacter brantae</name>
    <dbReference type="NCBI Taxonomy" id="375927"/>
    <lineage>
        <taxon>Bacteria</taxon>
        <taxon>Pseudomonadati</taxon>
        <taxon>Campylobacterota</taxon>
        <taxon>Epsilonproteobacteria</taxon>
        <taxon>Campylobacterales</taxon>
        <taxon>Helicobacteraceae</taxon>
        <taxon>Helicobacter</taxon>
    </lineage>
</organism>
<sequence length="147" mass="16384">MSQIKERMAQDLKEAMKSGETFKRDTLRLLNSALKQVEVDKRIVLSDEDVIGILKSAYKQREDALEAYLNATRDDLAQKEKQEMDIILSYLPKQLSDEELKEAVKKLIAEIGAEGSKDLGKVMGASKKLSSVADGKRISAIAKELLS</sequence>
<dbReference type="PANTHER" id="PTHR28055">
    <property type="entry name" value="ALTERED INHERITANCE OF MITOCHONDRIA PROTEIN 41, MITOCHONDRIAL"/>
    <property type="match status" value="1"/>
</dbReference>
<dbReference type="Pfam" id="PF09424">
    <property type="entry name" value="YqeY"/>
    <property type="match status" value="1"/>
</dbReference>
<accession>A0A3D8IX10</accession>
<dbReference type="OrthoDB" id="9788127at2"/>
<dbReference type="Gene3D" id="1.10.10.410">
    <property type="match status" value="1"/>
</dbReference>
<dbReference type="InterPro" id="IPR003789">
    <property type="entry name" value="Asn/Gln_tRNA_amidoTrase-B-like"/>
</dbReference>
<dbReference type="SUPFAM" id="SSF89095">
    <property type="entry name" value="GatB/YqeY motif"/>
    <property type="match status" value="1"/>
</dbReference>
<dbReference type="GO" id="GO:0016884">
    <property type="term" value="F:carbon-nitrogen ligase activity, with glutamine as amido-N-donor"/>
    <property type="evidence" value="ECO:0007669"/>
    <property type="project" value="InterPro"/>
</dbReference>
<dbReference type="AlphaFoldDB" id="A0A3D8IX10"/>
<evidence type="ECO:0000313" key="1">
    <source>
        <dbReference type="EMBL" id="RDU69798.1"/>
    </source>
</evidence>
<keyword evidence="1" id="KW-0808">Transferase</keyword>
<reference evidence="1 2" key="1">
    <citation type="submission" date="2018-04" db="EMBL/GenBank/DDBJ databases">
        <title>Novel Campyloabacter and Helicobacter Species and Strains.</title>
        <authorList>
            <person name="Mannion A.J."/>
            <person name="Shen Z."/>
            <person name="Fox J.G."/>
        </authorList>
    </citation>
    <scope>NUCLEOTIDE SEQUENCE [LARGE SCALE GENOMIC DNA]</scope>
    <source>
        <strain evidence="1 2">MIT 04-9366</strain>
    </source>
</reference>
<dbReference type="Gene3D" id="1.10.1510.10">
    <property type="entry name" value="Uncharacterised protein YqeY/AIM41 PF09424, N-terminal domain"/>
    <property type="match status" value="1"/>
</dbReference>
<dbReference type="PANTHER" id="PTHR28055:SF1">
    <property type="entry name" value="ALTERED INHERITANCE OF MITOCHONDRIA PROTEIN 41, MITOCHONDRIAL"/>
    <property type="match status" value="1"/>
</dbReference>
<dbReference type="InterPro" id="IPR023168">
    <property type="entry name" value="GatB_Yqey_C_2"/>
</dbReference>
<name>A0A3D8IX10_9HELI</name>
<dbReference type="RefSeq" id="WP_115569926.1">
    <property type="nucleotide sequence ID" value="NZ_NXLV01000013.1"/>
</dbReference>
<keyword evidence="2" id="KW-1185">Reference proteome</keyword>
<dbReference type="GO" id="GO:0016740">
    <property type="term" value="F:transferase activity"/>
    <property type="evidence" value="ECO:0007669"/>
    <property type="project" value="UniProtKB-KW"/>
</dbReference>
<proteinExistence type="predicted"/>
<protein>
    <submittedName>
        <fullName evidence="1">Glutamyl-tRNA amidotransferase</fullName>
    </submittedName>
</protein>
<dbReference type="InterPro" id="IPR019004">
    <property type="entry name" value="YqeY/Aim41"/>
</dbReference>
<dbReference type="EMBL" id="NXLV01000013">
    <property type="protein sequence ID" value="RDU69798.1"/>
    <property type="molecule type" value="Genomic_DNA"/>
</dbReference>
<evidence type="ECO:0000313" key="2">
    <source>
        <dbReference type="Proteomes" id="UP000257045"/>
    </source>
</evidence>